<keyword evidence="1" id="KW-0812">Transmembrane</keyword>
<dbReference type="Proteomes" id="UP001519273">
    <property type="component" value="Unassembled WGS sequence"/>
</dbReference>
<evidence type="ECO:0000313" key="3">
    <source>
        <dbReference type="Proteomes" id="UP001519273"/>
    </source>
</evidence>
<dbReference type="EMBL" id="JAGGKP010000001">
    <property type="protein sequence ID" value="MBP1935787.1"/>
    <property type="molecule type" value="Genomic_DNA"/>
</dbReference>
<evidence type="ECO:0000256" key="1">
    <source>
        <dbReference type="SAM" id="Phobius"/>
    </source>
</evidence>
<feature type="transmembrane region" description="Helical" evidence="1">
    <location>
        <begin position="251"/>
        <end position="270"/>
    </location>
</feature>
<sequence>MSRIKNTVSFGLRVCMLVFVLMFATVHIHSITAAESKPVQHDTDAKIKKMNDAATSLYRHAVEGNINEARLDLNILSMTFSQTSFDGVTGVEGIHALSEAIIEAKQALINVMVTEDGWQLAAAKIRLAVDSLNHPEQPLWHQYYKVLTEDLNAINKARLQGAASDVQVAYQTFRSHYEVIRPAAIIQRDPSEIQMIDSWLSYMEGLCTAATLDSGSIGQAVDHGQNMLKELFHRQKDEPVFVPVVGTYEPWIWSVLIGLTIITVLIYVAYRKYQGEQEMRSVEQSKEFRKKL</sequence>
<dbReference type="InterPro" id="IPR014231">
    <property type="entry name" value="Spore_YpjB"/>
</dbReference>
<dbReference type="RefSeq" id="WP_209845341.1">
    <property type="nucleotide sequence ID" value="NZ_CBCRVE010000001.1"/>
</dbReference>
<keyword evidence="1" id="KW-1133">Transmembrane helix</keyword>
<protein>
    <submittedName>
        <fullName evidence="2">Sporulation protein YpjB</fullName>
    </submittedName>
</protein>
<accession>A0ABS4H0A7</accession>
<evidence type="ECO:0000313" key="2">
    <source>
        <dbReference type="EMBL" id="MBP1935787.1"/>
    </source>
</evidence>
<name>A0ABS4H0A7_9BACL</name>
<keyword evidence="3" id="KW-1185">Reference proteome</keyword>
<proteinExistence type="predicted"/>
<reference evidence="2 3" key="1">
    <citation type="submission" date="2021-03" db="EMBL/GenBank/DDBJ databases">
        <title>Genomic Encyclopedia of Type Strains, Phase IV (KMG-IV): sequencing the most valuable type-strain genomes for metagenomic binning, comparative biology and taxonomic classification.</title>
        <authorList>
            <person name="Goeker M."/>
        </authorList>
    </citation>
    <scope>NUCLEOTIDE SEQUENCE [LARGE SCALE GENOMIC DNA]</scope>
    <source>
        <strain evidence="2 3">DSM 23491</strain>
    </source>
</reference>
<organism evidence="2 3">
    <name type="scientific">Paenibacillus sediminis</name>
    <dbReference type="NCBI Taxonomy" id="664909"/>
    <lineage>
        <taxon>Bacteria</taxon>
        <taxon>Bacillati</taxon>
        <taxon>Bacillota</taxon>
        <taxon>Bacilli</taxon>
        <taxon>Bacillales</taxon>
        <taxon>Paenibacillaceae</taxon>
        <taxon>Paenibacillus</taxon>
    </lineage>
</organism>
<keyword evidence="1" id="KW-0472">Membrane</keyword>
<dbReference type="Pfam" id="PF09577">
    <property type="entry name" value="Spore_YpjB"/>
    <property type="match status" value="1"/>
</dbReference>
<gene>
    <name evidence="2" type="ORF">J2Z20_000648</name>
</gene>
<comment type="caution">
    <text evidence="2">The sequence shown here is derived from an EMBL/GenBank/DDBJ whole genome shotgun (WGS) entry which is preliminary data.</text>
</comment>